<feature type="compositionally biased region" description="Polar residues" evidence="4">
    <location>
        <begin position="230"/>
        <end position="254"/>
    </location>
</feature>
<accession>A0A7I4E6R6</accession>
<dbReference type="AlphaFoldDB" id="A0A7I4E6R6"/>
<dbReference type="GO" id="GO:0005634">
    <property type="term" value="C:nucleus"/>
    <property type="evidence" value="ECO:0007669"/>
    <property type="project" value="UniProtKB-SubCell"/>
</dbReference>
<feature type="compositionally biased region" description="Basic and acidic residues" evidence="4">
    <location>
        <begin position="458"/>
        <end position="473"/>
    </location>
</feature>
<feature type="compositionally biased region" description="Basic and acidic residues" evidence="4">
    <location>
        <begin position="514"/>
        <end position="524"/>
    </location>
</feature>
<feature type="region of interest" description="Disordered" evidence="4">
    <location>
        <begin position="1"/>
        <end position="41"/>
    </location>
</feature>
<dbReference type="InterPro" id="IPR033471">
    <property type="entry name" value="DIRP"/>
</dbReference>
<feature type="compositionally biased region" description="Basic and acidic residues" evidence="4">
    <location>
        <begin position="255"/>
        <end position="268"/>
    </location>
</feature>
<dbReference type="SMART" id="SM01135">
    <property type="entry name" value="DIRP"/>
    <property type="match status" value="1"/>
</dbReference>
<comment type="subcellular location">
    <subcellularLocation>
        <location evidence="1">Nucleus</location>
    </subcellularLocation>
</comment>
<dbReference type="InterPro" id="IPR010561">
    <property type="entry name" value="LIN-9/ALY1"/>
</dbReference>
<feature type="compositionally biased region" description="Acidic residues" evidence="4">
    <location>
        <begin position="480"/>
        <end position="494"/>
    </location>
</feature>
<proteinExistence type="inferred from homology"/>
<feature type="region of interest" description="Disordered" evidence="4">
    <location>
        <begin position="943"/>
        <end position="979"/>
    </location>
</feature>
<dbReference type="SUPFAM" id="SSF46689">
    <property type="entry name" value="Homeodomain-like"/>
    <property type="match status" value="1"/>
</dbReference>
<feature type="compositionally biased region" description="Basic residues" evidence="4">
    <location>
        <begin position="381"/>
        <end position="398"/>
    </location>
</feature>
<dbReference type="InterPro" id="IPR001005">
    <property type="entry name" value="SANT/Myb"/>
</dbReference>
<dbReference type="Pfam" id="PF00249">
    <property type="entry name" value="Myb_DNA-binding"/>
    <property type="match status" value="1"/>
</dbReference>
<feature type="compositionally biased region" description="Polar residues" evidence="4">
    <location>
        <begin position="291"/>
        <end position="306"/>
    </location>
</feature>
<dbReference type="Gramene" id="Pp3c7_2390V3.2">
    <property type="protein sequence ID" value="Pp3c7_2390V3.2"/>
    <property type="gene ID" value="Pp3c7_2390"/>
</dbReference>
<feature type="compositionally biased region" description="Polar residues" evidence="4">
    <location>
        <begin position="1100"/>
        <end position="1111"/>
    </location>
</feature>
<protein>
    <recommendedName>
        <fullName evidence="9">SANT domain-containing protein</fullName>
    </recommendedName>
</protein>
<evidence type="ECO:0008006" key="9">
    <source>
        <dbReference type="Google" id="ProtNLM"/>
    </source>
</evidence>
<reference evidence="7 8" key="2">
    <citation type="journal article" date="2018" name="Plant J.">
        <title>The Physcomitrella patens chromosome-scale assembly reveals moss genome structure and evolution.</title>
        <authorList>
            <person name="Lang D."/>
            <person name="Ullrich K.K."/>
            <person name="Murat F."/>
            <person name="Fuchs J."/>
            <person name="Jenkins J."/>
            <person name="Haas F.B."/>
            <person name="Piednoel M."/>
            <person name="Gundlach H."/>
            <person name="Van Bel M."/>
            <person name="Meyberg R."/>
            <person name="Vives C."/>
            <person name="Morata J."/>
            <person name="Symeonidi A."/>
            <person name="Hiss M."/>
            <person name="Muchero W."/>
            <person name="Kamisugi Y."/>
            <person name="Saleh O."/>
            <person name="Blanc G."/>
            <person name="Decker E.L."/>
            <person name="van Gessel N."/>
            <person name="Grimwood J."/>
            <person name="Hayes R.D."/>
            <person name="Graham S.W."/>
            <person name="Gunter L.E."/>
            <person name="McDaniel S.F."/>
            <person name="Hoernstein S.N.W."/>
            <person name="Larsson A."/>
            <person name="Li F.W."/>
            <person name="Perroud P.F."/>
            <person name="Phillips J."/>
            <person name="Ranjan P."/>
            <person name="Rokshar D.S."/>
            <person name="Rothfels C.J."/>
            <person name="Schneider L."/>
            <person name="Shu S."/>
            <person name="Stevenson D.W."/>
            <person name="Thummler F."/>
            <person name="Tillich M."/>
            <person name="Villarreal Aguilar J.C."/>
            <person name="Widiez T."/>
            <person name="Wong G.K."/>
            <person name="Wymore A."/>
            <person name="Zhang Y."/>
            <person name="Zimmer A.D."/>
            <person name="Quatrano R.S."/>
            <person name="Mayer K.F.X."/>
            <person name="Goodstein D."/>
            <person name="Casacuberta J.M."/>
            <person name="Vandepoele K."/>
            <person name="Reski R."/>
            <person name="Cuming A.C."/>
            <person name="Tuskan G.A."/>
            <person name="Maumus F."/>
            <person name="Salse J."/>
            <person name="Schmutz J."/>
            <person name="Rensing S.A."/>
        </authorList>
    </citation>
    <scope>NUCLEOTIDE SEQUENCE [LARGE SCALE GENOMIC DNA]</scope>
    <source>
        <strain evidence="7 8">cv. Gransden 2004</strain>
    </source>
</reference>
<dbReference type="InterPro" id="IPR009057">
    <property type="entry name" value="Homeodomain-like_sf"/>
</dbReference>
<feature type="compositionally biased region" description="Basic and acidic residues" evidence="4">
    <location>
        <begin position="591"/>
        <end position="600"/>
    </location>
</feature>
<dbReference type="InterPro" id="IPR045831">
    <property type="entry name" value="LIN9_C"/>
</dbReference>
<feature type="domain" description="DIRP" evidence="6">
    <location>
        <begin position="634"/>
        <end position="733"/>
    </location>
</feature>
<feature type="compositionally biased region" description="Basic and acidic residues" evidence="4">
    <location>
        <begin position="22"/>
        <end position="31"/>
    </location>
</feature>
<feature type="domain" description="Myb-like" evidence="5">
    <location>
        <begin position="42"/>
        <end position="90"/>
    </location>
</feature>
<feature type="compositionally biased region" description="Basic and acidic residues" evidence="4">
    <location>
        <begin position="195"/>
        <end position="207"/>
    </location>
</feature>
<evidence type="ECO:0000259" key="5">
    <source>
        <dbReference type="SMART" id="SM00717"/>
    </source>
</evidence>
<feature type="region of interest" description="Disordered" evidence="4">
    <location>
        <begin position="447"/>
        <end position="605"/>
    </location>
</feature>
<dbReference type="EnsemblPlants" id="Pp3c7_2390V3.2">
    <property type="protein sequence ID" value="Pp3c7_2390V3.2"/>
    <property type="gene ID" value="Pp3c7_2390"/>
</dbReference>
<dbReference type="GO" id="GO:0017053">
    <property type="term" value="C:transcription repressor complex"/>
    <property type="evidence" value="ECO:0007669"/>
    <property type="project" value="InterPro"/>
</dbReference>
<evidence type="ECO:0000256" key="2">
    <source>
        <dbReference type="ARBA" id="ARBA00006732"/>
    </source>
</evidence>
<feature type="compositionally biased region" description="Basic and acidic residues" evidence="4">
    <location>
        <begin position="336"/>
        <end position="367"/>
    </location>
</feature>
<dbReference type="Pfam" id="PF06584">
    <property type="entry name" value="DIRP"/>
    <property type="match status" value="1"/>
</dbReference>
<evidence type="ECO:0000256" key="3">
    <source>
        <dbReference type="ARBA" id="ARBA00023242"/>
    </source>
</evidence>
<dbReference type="PANTHER" id="PTHR21689:SF2">
    <property type="entry name" value="PROTEIN LIN-9 HOMOLOG"/>
    <property type="match status" value="1"/>
</dbReference>
<evidence type="ECO:0000256" key="1">
    <source>
        <dbReference type="ARBA" id="ARBA00004123"/>
    </source>
</evidence>
<feature type="compositionally biased region" description="Polar residues" evidence="4">
    <location>
        <begin position="272"/>
        <end position="284"/>
    </location>
</feature>
<evidence type="ECO:0000259" key="6">
    <source>
        <dbReference type="SMART" id="SM01135"/>
    </source>
</evidence>
<dbReference type="FunFam" id="1.20.58.1880:FF:000014">
    <property type="entry name" value="Predicted protein"/>
    <property type="match status" value="1"/>
</dbReference>
<dbReference type="Proteomes" id="UP000006727">
    <property type="component" value="Chromosome 7"/>
</dbReference>
<feature type="compositionally biased region" description="Polar residues" evidence="4">
    <location>
        <begin position="579"/>
        <end position="590"/>
    </location>
</feature>
<keyword evidence="8" id="KW-1185">Reference proteome</keyword>
<feature type="region of interest" description="Disordered" evidence="4">
    <location>
        <begin position="1100"/>
        <end position="1126"/>
    </location>
</feature>
<dbReference type="PANTHER" id="PTHR21689">
    <property type="entry name" value="LIN-9"/>
    <property type="match status" value="1"/>
</dbReference>
<name>A0A7I4E6R6_PHYPA</name>
<dbReference type="CDD" id="cd00167">
    <property type="entry name" value="SANT"/>
    <property type="match status" value="1"/>
</dbReference>
<dbReference type="Gene3D" id="1.20.58.1880">
    <property type="match status" value="1"/>
</dbReference>
<evidence type="ECO:0000313" key="8">
    <source>
        <dbReference type="Proteomes" id="UP000006727"/>
    </source>
</evidence>
<dbReference type="SMART" id="SM00717">
    <property type="entry name" value="SANT"/>
    <property type="match status" value="1"/>
</dbReference>
<feature type="compositionally biased region" description="Polar residues" evidence="4">
    <location>
        <begin position="955"/>
        <end position="966"/>
    </location>
</feature>
<reference evidence="7 8" key="1">
    <citation type="journal article" date="2008" name="Science">
        <title>The Physcomitrella genome reveals evolutionary insights into the conquest of land by plants.</title>
        <authorList>
            <person name="Rensing S."/>
            <person name="Lang D."/>
            <person name="Zimmer A."/>
            <person name="Terry A."/>
            <person name="Salamov A."/>
            <person name="Shapiro H."/>
            <person name="Nishiyama T."/>
            <person name="Perroud P.-F."/>
            <person name="Lindquist E."/>
            <person name="Kamisugi Y."/>
            <person name="Tanahashi T."/>
            <person name="Sakakibara K."/>
            <person name="Fujita T."/>
            <person name="Oishi K."/>
            <person name="Shin-I T."/>
            <person name="Kuroki Y."/>
            <person name="Toyoda A."/>
            <person name="Suzuki Y."/>
            <person name="Hashimoto A."/>
            <person name="Yamaguchi K."/>
            <person name="Sugano A."/>
            <person name="Kohara Y."/>
            <person name="Fujiyama A."/>
            <person name="Anterola A."/>
            <person name="Aoki S."/>
            <person name="Ashton N."/>
            <person name="Barbazuk W.B."/>
            <person name="Barker E."/>
            <person name="Bennetzen J."/>
            <person name="Bezanilla M."/>
            <person name="Blankenship R."/>
            <person name="Cho S.H."/>
            <person name="Dutcher S."/>
            <person name="Estelle M."/>
            <person name="Fawcett J.A."/>
            <person name="Gundlach H."/>
            <person name="Hanada K."/>
            <person name="Heyl A."/>
            <person name="Hicks K.A."/>
            <person name="Hugh J."/>
            <person name="Lohr M."/>
            <person name="Mayer K."/>
            <person name="Melkozernov A."/>
            <person name="Murata T."/>
            <person name="Nelson D."/>
            <person name="Pils B."/>
            <person name="Prigge M."/>
            <person name="Reiss B."/>
            <person name="Renner T."/>
            <person name="Rombauts S."/>
            <person name="Rushton P."/>
            <person name="Sanderfoot A."/>
            <person name="Schween G."/>
            <person name="Shiu S.-H."/>
            <person name="Stueber K."/>
            <person name="Theodoulou F.L."/>
            <person name="Tu H."/>
            <person name="Van de Peer Y."/>
            <person name="Verrier P.J."/>
            <person name="Waters E."/>
            <person name="Wood A."/>
            <person name="Yang L."/>
            <person name="Cove D."/>
            <person name="Cuming A."/>
            <person name="Hasebe M."/>
            <person name="Lucas S."/>
            <person name="Mishler D.B."/>
            <person name="Reski R."/>
            <person name="Grigoriev I."/>
            <person name="Quatrano R.S."/>
            <person name="Boore J.L."/>
        </authorList>
    </citation>
    <scope>NUCLEOTIDE SEQUENCE [LARGE SCALE GENOMIC DNA]</scope>
    <source>
        <strain evidence="7 8">cv. Gransden 2004</strain>
    </source>
</reference>
<feature type="compositionally biased region" description="Polar residues" evidence="4">
    <location>
        <begin position="399"/>
        <end position="413"/>
    </location>
</feature>
<feature type="compositionally biased region" description="Basic and acidic residues" evidence="4">
    <location>
        <begin position="307"/>
        <end position="321"/>
    </location>
</feature>
<dbReference type="GO" id="GO:0006351">
    <property type="term" value="P:DNA-templated transcription"/>
    <property type="evidence" value="ECO:0007669"/>
    <property type="project" value="InterPro"/>
</dbReference>
<dbReference type="Pfam" id="PF19438">
    <property type="entry name" value="LIN9_C"/>
    <property type="match status" value="1"/>
</dbReference>
<evidence type="ECO:0000256" key="4">
    <source>
        <dbReference type="SAM" id="MobiDB-lite"/>
    </source>
</evidence>
<sequence length="1126" mass="123422">MASARRPRTSSKPVAKIAGGVDRNEDGTEKSKSRKRKLTDMLGSPWSKEDLEMFYQAFRKYGKDWKKVSASLHKRTAEMVEALYTTNKAYLSLPEGDVSAAGLKAMMTDHYNLLDVSQSAGAESSDDGVGSEERSNYIPLTKKPVTSTGMDSSSIRFDGLLGASGFGGPSPVKRPRTSSIGPVGKRTPRFQTGKASEKRIKIIKVPDSKPQNVVEEDSDSDVAAARTLVSKPTTSPSASNNLSRRSFRQSSVHQNGDKESLWRREPDGSVKPTASTSQADNQLDGSPESKVLQNEGATKASSSTHTSDADRKTPKVGDIKSKLKKPFFKKIQLQNLDDKHEAAQIREKRKENVKELLEAAERQRIGADEPGEGSSPPPFVQRRRRPGSPPPKQKKRSRQLFSGGTYTSPAVVSNSGLDALATLAASSLELEGLEFATFEAYTEYLKPKARKQSSLDGTEPKHVSKSLRAEEMRSLGNDNFEGEGDLKTEEEEAASEDRRPCTSPADSKKRKRKFSGDKVLKQSEIDAVDGAGASSLGKQTPKNAEDHSMDIDESSLSPKLGSKKNGVSEKLLPERIGTPSKSVNGVNSPRQESKRREKNFCPHSTPELGLTSAKAKIIHCLCPKVRRWCMCEWFYSAIDLPWFARNEFVKYLNHAGLGHVPRLTRIEWGVIRGSLGKPRRLSKRFLQEEREKLETYRESVRTHYHELRTGLREGLPTDLARPLTVGQKADTLDAVREAKEVTNRAVREANEMTVKSAVASSRVGPHQTRSGLQSREAEVWALAELSRALDKKEALVLEFRQMNDDASSSRGGFKTPETFQRQYATVVLQLKEVNEQVTYALLQLRQRNKYQDNAAPPWYWLITQGSLDAAEPSEPWALDRTPVLSEIAVSARKQADLMVFTAVKAMDNLKTGEDALQKLGCALDAISVPGSVSAPLQLSLYPAPTSEGDVPQDACTPSAQPGSLVQSSSSSITEDNSEVDTGTVAISSRLSQADISEPGQRPATLKVAAQDLTQDLNHTETQQSAIKDCTFPVELMTSCVATLFMLQTLSDRPSSAAEMQQTLDSALLTLRPKSSKNNAIFKDIEQQFASVKAQITTQIPLPTSRPSSPFGNSVLPIAAQPAPKTL</sequence>
<reference evidence="7" key="3">
    <citation type="submission" date="2020-12" db="UniProtKB">
        <authorList>
            <consortium name="EnsemblPlants"/>
        </authorList>
    </citation>
    <scope>IDENTIFICATION</scope>
</reference>
<feature type="region of interest" description="Disordered" evidence="4">
    <location>
        <begin position="160"/>
        <end position="413"/>
    </location>
</feature>
<dbReference type="EMBL" id="ABEU02000007">
    <property type="status" value="NOT_ANNOTATED_CDS"/>
    <property type="molecule type" value="Genomic_DNA"/>
</dbReference>
<organism evidence="7 8">
    <name type="scientific">Physcomitrium patens</name>
    <name type="common">Spreading-leaved earth moss</name>
    <name type="synonym">Physcomitrella patens</name>
    <dbReference type="NCBI Taxonomy" id="3218"/>
    <lineage>
        <taxon>Eukaryota</taxon>
        <taxon>Viridiplantae</taxon>
        <taxon>Streptophyta</taxon>
        <taxon>Embryophyta</taxon>
        <taxon>Bryophyta</taxon>
        <taxon>Bryophytina</taxon>
        <taxon>Bryopsida</taxon>
        <taxon>Funariidae</taxon>
        <taxon>Funariales</taxon>
        <taxon>Funariaceae</taxon>
        <taxon>Physcomitrium</taxon>
    </lineage>
</organism>
<comment type="similarity">
    <text evidence="2">Belongs to the lin-9 family.</text>
</comment>
<keyword evidence="3" id="KW-0539">Nucleus</keyword>
<evidence type="ECO:0000313" key="7">
    <source>
        <dbReference type="EnsemblPlants" id="Pp3c7_2390V3.2"/>
    </source>
</evidence>